<accession>A0AAW0NRV0</accession>
<dbReference type="Gene3D" id="1.10.287.1490">
    <property type="match status" value="1"/>
</dbReference>
<dbReference type="EMBL" id="JBBPFD010000011">
    <property type="protein sequence ID" value="KAK7907414.1"/>
    <property type="molecule type" value="Genomic_DNA"/>
</dbReference>
<keyword evidence="4" id="KW-1185">Reference proteome</keyword>
<name>A0AAW0NRV0_9GOBI</name>
<feature type="coiled-coil region" evidence="1">
    <location>
        <begin position="37"/>
        <end position="124"/>
    </location>
</feature>
<evidence type="ECO:0000256" key="1">
    <source>
        <dbReference type="SAM" id="Coils"/>
    </source>
</evidence>
<comment type="caution">
    <text evidence="3">The sequence shown here is derived from an EMBL/GenBank/DDBJ whole genome shotgun (WGS) entry which is preliminary data.</text>
</comment>
<evidence type="ECO:0000313" key="4">
    <source>
        <dbReference type="Proteomes" id="UP001460270"/>
    </source>
</evidence>
<gene>
    <name evidence="3" type="ORF">WMY93_016026</name>
</gene>
<dbReference type="AlphaFoldDB" id="A0AAW0NRV0"/>
<feature type="region of interest" description="Disordered" evidence="2">
    <location>
        <begin position="280"/>
        <end position="307"/>
    </location>
</feature>
<dbReference type="InterPro" id="IPR052993">
    <property type="entry name" value="CFA-57"/>
</dbReference>
<dbReference type="PANTHER" id="PTHR32215:SF0">
    <property type="entry name" value="CILIA- AND FLAGELLA-ASSOCIATED PROTEIN 57"/>
    <property type="match status" value="1"/>
</dbReference>
<dbReference type="PANTHER" id="PTHR32215">
    <property type="entry name" value="CILIA- AND FLAGELLA-ASSOCIATED PROTEIN 57"/>
    <property type="match status" value="1"/>
</dbReference>
<proteinExistence type="predicted"/>
<evidence type="ECO:0000313" key="3">
    <source>
        <dbReference type="EMBL" id="KAK7907414.1"/>
    </source>
</evidence>
<keyword evidence="1" id="KW-0175">Coiled coil</keyword>
<reference evidence="4" key="1">
    <citation type="submission" date="2024-04" db="EMBL/GenBank/DDBJ databases">
        <title>Salinicola lusitanus LLJ914,a marine bacterium isolated from the Okinawa Trough.</title>
        <authorList>
            <person name="Li J."/>
        </authorList>
    </citation>
    <scope>NUCLEOTIDE SEQUENCE [LARGE SCALE GENOMIC DNA]</scope>
</reference>
<sequence length="307" mass="35943">MQIQYEKKLHTEKETNKNLKGETGILTQKFYSLQRQIDDRNNDINALKQERQDLQGLVRSQEGDISDLKRKISGLEKTNQDKDNTITSLKKKNQDLEKLKFNLTEPQQEEIQAKKERIHKLEDELLQSGKLNTQMKIMTSQLRLRLRTKDKEMHKEMQKMKDLETHLQRLKSELHDCAGFIQEPKKLKDCVQMIYVRYVQPTDMVDKSSFEEEIQQVFGLHRGHLERTVASLKQRLVKSAEEHEKTYTKLMKENVSLIGEINELRKELIISKSKAKTIRAIRKKSSRSRPSTGGQDKPSCEDSLLNV</sequence>
<organism evidence="3 4">
    <name type="scientific">Mugilogobius chulae</name>
    <name type="common">yellowstripe goby</name>
    <dbReference type="NCBI Taxonomy" id="88201"/>
    <lineage>
        <taxon>Eukaryota</taxon>
        <taxon>Metazoa</taxon>
        <taxon>Chordata</taxon>
        <taxon>Craniata</taxon>
        <taxon>Vertebrata</taxon>
        <taxon>Euteleostomi</taxon>
        <taxon>Actinopterygii</taxon>
        <taxon>Neopterygii</taxon>
        <taxon>Teleostei</taxon>
        <taxon>Neoteleostei</taxon>
        <taxon>Acanthomorphata</taxon>
        <taxon>Gobiaria</taxon>
        <taxon>Gobiiformes</taxon>
        <taxon>Gobioidei</taxon>
        <taxon>Gobiidae</taxon>
        <taxon>Gobionellinae</taxon>
        <taxon>Mugilogobius</taxon>
    </lineage>
</organism>
<feature type="coiled-coil region" evidence="1">
    <location>
        <begin position="233"/>
        <end position="267"/>
    </location>
</feature>
<evidence type="ECO:0000256" key="2">
    <source>
        <dbReference type="SAM" id="MobiDB-lite"/>
    </source>
</evidence>
<dbReference type="Proteomes" id="UP001460270">
    <property type="component" value="Unassembled WGS sequence"/>
</dbReference>
<protein>
    <submittedName>
        <fullName evidence="3">Uncharacterized protein</fullName>
    </submittedName>
</protein>